<dbReference type="GO" id="GO:0009267">
    <property type="term" value="P:cellular response to starvation"/>
    <property type="evidence" value="ECO:0007669"/>
    <property type="project" value="TreeGrafter"/>
</dbReference>
<dbReference type="PANTHER" id="PTHR12848">
    <property type="entry name" value="REGULATORY-ASSOCIATED PROTEIN OF MTOR"/>
    <property type="match status" value="1"/>
</dbReference>
<feature type="compositionally biased region" description="Basic residues" evidence="1">
    <location>
        <begin position="515"/>
        <end position="533"/>
    </location>
</feature>
<dbReference type="GO" id="GO:0005737">
    <property type="term" value="C:cytoplasm"/>
    <property type="evidence" value="ECO:0007669"/>
    <property type="project" value="TreeGrafter"/>
</dbReference>
<dbReference type="OrthoDB" id="10262360at2759"/>
<comment type="caution">
    <text evidence="2">The sequence shown here is derived from an EMBL/GenBank/DDBJ whole genome shotgun (WGS) entry which is preliminary data.</text>
</comment>
<dbReference type="GO" id="GO:0031929">
    <property type="term" value="P:TOR signaling"/>
    <property type="evidence" value="ECO:0007669"/>
    <property type="project" value="InterPro"/>
</dbReference>
<organism evidence="2 3">
    <name type="scientific">Perkinsus chesapeaki</name>
    <name type="common">Clam parasite</name>
    <name type="synonym">Perkinsus andrewsi</name>
    <dbReference type="NCBI Taxonomy" id="330153"/>
    <lineage>
        <taxon>Eukaryota</taxon>
        <taxon>Sar</taxon>
        <taxon>Alveolata</taxon>
        <taxon>Perkinsozoa</taxon>
        <taxon>Perkinsea</taxon>
        <taxon>Perkinsida</taxon>
        <taxon>Perkinsidae</taxon>
        <taxon>Perkinsus</taxon>
    </lineage>
</organism>
<dbReference type="GO" id="GO:0071230">
    <property type="term" value="P:cellular response to amino acid stimulus"/>
    <property type="evidence" value="ECO:0007669"/>
    <property type="project" value="TreeGrafter"/>
</dbReference>
<reference evidence="2 3" key="1">
    <citation type="submission" date="2020-04" db="EMBL/GenBank/DDBJ databases">
        <title>Perkinsus chesapeaki whole genome sequence.</title>
        <authorList>
            <person name="Bogema D.R."/>
        </authorList>
    </citation>
    <scope>NUCLEOTIDE SEQUENCE [LARGE SCALE GENOMIC DNA]</scope>
    <source>
        <strain evidence="2">ATCC PRA-425</strain>
    </source>
</reference>
<evidence type="ECO:0000256" key="1">
    <source>
        <dbReference type="SAM" id="MobiDB-lite"/>
    </source>
</evidence>
<name>A0A7J6L089_PERCH</name>
<dbReference type="GO" id="GO:0031931">
    <property type="term" value="C:TORC1 complex"/>
    <property type="evidence" value="ECO:0007669"/>
    <property type="project" value="InterPro"/>
</dbReference>
<dbReference type="PANTHER" id="PTHR12848:SF16">
    <property type="entry name" value="REGULATORY-ASSOCIATED PROTEIN OF MTOR"/>
    <property type="match status" value="1"/>
</dbReference>
<accession>A0A7J6L089</accession>
<dbReference type="InterPro" id="IPR016024">
    <property type="entry name" value="ARM-type_fold"/>
</dbReference>
<proteinExistence type="predicted"/>
<dbReference type="InterPro" id="IPR004083">
    <property type="entry name" value="Raptor"/>
</dbReference>
<sequence>MLISSSTVLLKLLRIPTAAWREPYDICLGSESLLAATYCVPDCTAQDVFAILIRDDRASELELIFHRLGEATTTAEDGINEGKTSAEFRQLNSVFTSITNSIAWSSLRAETYEILFRQDAVLASLFRNYLLAQRLLSLVGVSSVSRPQLPDCSQHPLWEAWDFVLESSILHVVASEANRGADLLPNRALRTNPTRDFFNDQLRAFSVWLRKIYNKEPVGDLMALASSRVPLELPILLQVLSHSVNRLCSLKLLAVYCDLGKSEITLCLNAGLLPYLQKLLPKTSSTEASELVLFLCAKVVALECYEKSTGVPVSKATSSIFSASEYRYVLRLLSSETIDSEYRTLGCLLVAMLCQMNPEIKRSNYQDLRAVEKLYRCLVSPHGGKLHAAALLALAVIFTPSRNESIEDTEWAAVVESRLITEFSRTPGLSEIIARSVTGQDPSIRSAALLLVSALLAIFGDRDYLADSTAHLIEIDKENVISVNATQRVAQQLPEAQIVKKGNASCSAGAVIASRAHRRGRRRRARSRGGRTKKNGDLVHDLQSKASQCGMFFQNLSTAEYEKSLQNVTKASAGSQEGPAGAGKGGPEFLCKLQEVSEDGSVTQRSALCRQWLLDLLKASDKVSPLANEEVLKRCPPSALRYGNPNHFHASTSIDFSDVCESIPSPSPCRSSSEIGEAVTAAADLLIHSPQLASLDWFKEWQDPFGRRSSASASFAPSDEMSCPESRPLLTAWNCATFLDDSPSAEQDHSVALPRPVFVSSYHGG</sequence>
<feature type="region of interest" description="Disordered" evidence="1">
    <location>
        <begin position="515"/>
        <end position="536"/>
    </location>
</feature>
<evidence type="ECO:0000313" key="3">
    <source>
        <dbReference type="Proteomes" id="UP000591131"/>
    </source>
</evidence>
<dbReference type="SUPFAM" id="SSF48371">
    <property type="entry name" value="ARM repeat"/>
    <property type="match status" value="1"/>
</dbReference>
<keyword evidence="3" id="KW-1185">Reference proteome</keyword>
<dbReference type="AlphaFoldDB" id="A0A7J6L089"/>
<dbReference type="EMBL" id="JAAPAO010000905">
    <property type="protein sequence ID" value="KAF4652602.1"/>
    <property type="molecule type" value="Genomic_DNA"/>
</dbReference>
<dbReference type="GO" id="GO:0030674">
    <property type="term" value="F:protein-macromolecule adaptor activity"/>
    <property type="evidence" value="ECO:0007669"/>
    <property type="project" value="TreeGrafter"/>
</dbReference>
<protein>
    <submittedName>
        <fullName evidence="2">Uncharacterized protein</fullName>
    </submittedName>
</protein>
<dbReference type="GO" id="GO:0030307">
    <property type="term" value="P:positive regulation of cell growth"/>
    <property type="evidence" value="ECO:0007669"/>
    <property type="project" value="TreeGrafter"/>
</dbReference>
<dbReference type="GO" id="GO:0010506">
    <property type="term" value="P:regulation of autophagy"/>
    <property type="evidence" value="ECO:0007669"/>
    <property type="project" value="TreeGrafter"/>
</dbReference>
<gene>
    <name evidence="2" type="ORF">FOL47_011001</name>
</gene>
<evidence type="ECO:0000313" key="2">
    <source>
        <dbReference type="EMBL" id="KAF4652602.1"/>
    </source>
</evidence>
<dbReference type="PRINTS" id="PR01547">
    <property type="entry name" value="YEAST176DUF"/>
</dbReference>
<dbReference type="Proteomes" id="UP000591131">
    <property type="component" value="Unassembled WGS sequence"/>
</dbReference>